<name>A0A0F8X015_9ZZZZ</name>
<dbReference type="EMBL" id="LAZR01066160">
    <property type="protein sequence ID" value="KKK54125.1"/>
    <property type="molecule type" value="Genomic_DNA"/>
</dbReference>
<organism evidence="1">
    <name type="scientific">marine sediment metagenome</name>
    <dbReference type="NCBI Taxonomy" id="412755"/>
    <lineage>
        <taxon>unclassified sequences</taxon>
        <taxon>metagenomes</taxon>
        <taxon>ecological metagenomes</taxon>
    </lineage>
</organism>
<protein>
    <submittedName>
        <fullName evidence="1">Uncharacterized protein</fullName>
    </submittedName>
</protein>
<accession>A0A0F8X015</accession>
<dbReference type="AlphaFoldDB" id="A0A0F8X015"/>
<sequence length="112" mass="13322">MDQDTQKFIDLRARIIKEQGILNKIGLPKTNFSKTELRTGLMGRAQRKENVRFLKKIKAKKIDLARKRTIIERYLQRVEAIPAPKIMIGSRPILRKVRGTRMKTQIRRRRKR</sequence>
<reference evidence="1" key="1">
    <citation type="journal article" date="2015" name="Nature">
        <title>Complex archaea that bridge the gap between prokaryotes and eukaryotes.</title>
        <authorList>
            <person name="Spang A."/>
            <person name="Saw J.H."/>
            <person name="Jorgensen S.L."/>
            <person name="Zaremba-Niedzwiedzka K."/>
            <person name="Martijn J."/>
            <person name="Lind A.E."/>
            <person name="van Eijk R."/>
            <person name="Schleper C."/>
            <person name="Guy L."/>
            <person name="Ettema T.J."/>
        </authorList>
    </citation>
    <scope>NUCLEOTIDE SEQUENCE</scope>
</reference>
<gene>
    <name evidence="1" type="ORF">LCGC14_3087920</name>
</gene>
<evidence type="ECO:0000313" key="1">
    <source>
        <dbReference type="EMBL" id="KKK54125.1"/>
    </source>
</evidence>
<proteinExistence type="predicted"/>
<comment type="caution">
    <text evidence="1">The sequence shown here is derived from an EMBL/GenBank/DDBJ whole genome shotgun (WGS) entry which is preliminary data.</text>
</comment>